<accession>A0A7Y9XFY1</accession>
<protein>
    <submittedName>
        <fullName evidence="1">Uncharacterized protein</fullName>
    </submittedName>
</protein>
<proteinExistence type="predicted"/>
<comment type="caution">
    <text evidence="1">The sequence shown here is derived from an EMBL/GenBank/DDBJ whole genome shotgun (WGS) entry which is preliminary data.</text>
</comment>
<sequence length="37" mass="4068">MGTKPCCETSVGVPVWSADRCELLMIERNTLPDGTEK</sequence>
<dbReference type="Proteomes" id="UP000584931">
    <property type="component" value="Unassembled WGS sequence"/>
</dbReference>
<name>A0A7Y9XFY1_9ACTN</name>
<dbReference type="AlphaFoldDB" id="A0A7Y9XFY1"/>
<evidence type="ECO:0000313" key="2">
    <source>
        <dbReference type="Proteomes" id="UP000584931"/>
    </source>
</evidence>
<organism evidence="1 2">
    <name type="scientific">Nocardiopsis sinuspersici</name>
    <dbReference type="NCBI Taxonomy" id="501010"/>
    <lineage>
        <taxon>Bacteria</taxon>
        <taxon>Bacillati</taxon>
        <taxon>Actinomycetota</taxon>
        <taxon>Actinomycetes</taxon>
        <taxon>Streptosporangiales</taxon>
        <taxon>Nocardiopsidaceae</taxon>
        <taxon>Nocardiopsis</taxon>
    </lineage>
</organism>
<gene>
    <name evidence="1" type="ORF">HNR06_004736</name>
</gene>
<dbReference type="EMBL" id="JACCHL010000001">
    <property type="protein sequence ID" value="NYH55147.1"/>
    <property type="molecule type" value="Genomic_DNA"/>
</dbReference>
<evidence type="ECO:0000313" key="1">
    <source>
        <dbReference type="EMBL" id="NYH55147.1"/>
    </source>
</evidence>
<reference evidence="1 2" key="1">
    <citation type="submission" date="2020-07" db="EMBL/GenBank/DDBJ databases">
        <title>Sequencing the genomes of 1000 actinobacteria strains.</title>
        <authorList>
            <person name="Klenk H.-P."/>
        </authorList>
    </citation>
    <scope>NUCLEOTIDE SEQUENCE [LARGE SCALE GENOMIC DNA]</scope>
    <source>
        <strain evidence="1 2">DSM 45278</strain>
    </source>
</reference>